<name>A0A0L8V3U7_9BACT</name>
<dbReference type="AlphaFoldDB" id="A0A0L8V3U7"/>
<keyword evidence="1" id="KW-0812">Transmembrane</keyword>
<keyword evidence="1" id="KW-1133">Transmembrane helix</keyword>
<comment type="caution">
    <text evidence="2">The sequence shown here is derived from an EMBL/GenBank/DDBJ whole genome shotgun (WGS) entry which is preliminary data.</text>
</comment>
<proteinExistence type="predicted"/>
<keyword evidence="1" id="KW-0472">Membrane</keyword>
<dbReference type="Proteomes" id="UP000036958">
    <property type="component" value="Unassembled WGS sequence"/>
</dbReference>
<keyword evidence="3" id="KW-1185">Reference proteome</keyword>
<sequence length="60" mass="7115">MSIAVLFVWTKIGIILRICTGAPFWKRWSKKIIKKDRHGASLFLKEEFDSILNFSTRRFI</sequence>
<accession>A0A0L8V3U7</accession>
<feature type="transmembrane region" description="Helical" evidence="1">
    <location>
        <begin position="6"/>
        <end position="25"/>
    </location>
</feature>
<evidence type="ECO:0000313" key="3">
    <source>
        <dbReference type="Proteomes" id="UP000036958"/>
    </source>
</evidence>
<organism evidence="2 3">
    <name type="scientific">Sunxiuqinia dokdonensis</name>
    <dbReference type="NCBI Taxonomy" id="1409788"/>
    <lineage>
        <taxon>Bacteria</taxon>
        <taxon>Pseudomonadati</taxon>
        <taxon>Bacteroidota</taxon>
        <taxon>Bacteroidia</taxon>
        <taxon>Marinilabiliales</taxon>
        <taxon>Prolixibacteraceae</taxon>
        <taxon>Sunxiuqinia</taxon>
    </lineage>
</organism>
<gene>
    <name evidence="2" type="ORF">NC99_40240</name>
</gene>
<reference evidence="3" key="1">
    <citation type="submission" date="2015-07" db="EMBL/GenBank/DDBJ databases">
        <title>Genome sequencing of Sunxiuqinia dokdonensis strain SK.</title>
        <authorList>
            <person name="Ahn S."/>
            <person name="Kim B.-C."/>
        </authorList>
    </citation>
    <scope>NUCLEOTIDE SEQUENCE [LARGE SCALE GENOMIC DNA]</scope>
    <source>
        <strain evidence="3">SK</strain>
    </source>
</reference>
<protein>
    <submittedName>
        <fullName evidence="2">Uncharacterized protein</fullName>
    </submittedName>
</protein>
<evidence type="ECO:0000313" key="2">
    <source>
        <dbReference type="EMBL" id="KOH43135.1"/>
    </source>
</evidence>
<dbReference type="EMBL" id="LGIA01000198">
    <property type="protein sequence ID" value="KOH43135.1"/>
    <property type="molecule type" value="Genomic_DNA"/>
</dbReference>
<evidence type="ECO:0000256" key="1">
    <source>
        <dbReference type="SAM" id="Phobius"/>
    </source>
</evidence>